<dbReference type="SUPFAM" id="SSF55874">
    <property type="entry name" value="ATPase domain of HSP90 chaperone/DNA topoisomerase II/histidine kinase"/>
    <property type="match status" value="1"/>
</dbReference>
<evidence type="ECO:0000313" key="8">
    <source>
        <dbReference type="EMBL" id="PWJ28919.1"/>
    </source>
</evidence>
<feature type="transmembrane region" description="Helical" evidence="6">
    <location>
        <begin position="149"/>
        <end position="167"/>
    </location>
</feature>
<dbReference type="PANTHER" id="PTHR24421">
    <property type="entry name" value="NITRATE/NITRITE SENSOR PROTEIN NARX-RELATED"/>
    <property type="match status" value="1"/>
</dbReference>
<keyword evidence="3" id="KW-0808">Transferase</keyword>
<feature type="transmembrane region" description="Helical" evidence="6">
    <location>
        <begin position="270"/>
        <end position="290"/>
    </location>
</feature>
<feature type="transmembrane region" description="Helical" evidence="6">
    <location>
        <begin position="37"/>
        <end position="54"/>
    </location>
</feature>
<dbReference type="GO" id="GO:0004673">
    <property type="term" value="F:protein histidine kinase activity"/>
    <property type="evidence" value="ECO:0007669"/>
    <property type="project" value="UniProtKB-EC"/>
</dbReference>
<dbReference type="CDD" id="cd16917">
    <property type="entry name" value="HATPase_UhpB-NarQ-NarX-like"/>
    <property type="match status" value="1"/>
</dbReference>
<keyword evidence="4 8" id="KW-0418">Kinase</keyword>
<dbReference type="EC" id="2.7.13.3" evidence="2"/>
<accession>A0A2Y9BF08</accession>
<evidence type="ECO:0000256" key="3">
    <source>
        <dbReference type="ARBA" id="ARBA00022679"/>
    </source>
</evidence>
<name>A0A2Y9BF08_9FIRM</name>
<dbReference type="Proteomes" id="UP000245845">
    <property type="component" value="Unassembled WGS sequence"/>
</dbReference>
<evidence type="ECO:0000256" key="4">
    <source>
        <dbReference type="ARBA" id="ARBA00022777"/>
    </source>
</evidence>
<keyword evidence="5" id="KW-0902">Two-component regulatory system</keyword>
<dbReference type="Gene3D" id="3.30.565.10">
    <property type="entry name" value="Histidine kinase-like ATPase, C-terminal domain"/>
    <property type="match status" value="1"/>
</dbReference>
<proteinExistence type="predicted"/>
<evidence type="ECO:0000256" key="5">
    <source>
        <dbReference type="ARBA" id="ARBA00023012"/>
    </source>
</evidence>
<dbReference type="GO" id="GO:0000160">
    <property type="term" value="P:phosphorelay signal transduction system"/>
    <property type="evidence" value="ECO:0007669"/>
    <property type="project" value="UniProtKB-KW"/>
</dbReference>
<evidence type="ECO:0000256" key="2">
    <source>
        <dbReference type="ARBA" id="ARBA00012438"/>
    </source>
</evidence>
<evidence type="ECO:0000313" key="9">
    <source>
        <dbReference type="Proteomes" id="UP000245845"/>
    </source>
</evidence>
<feature type="transmembrane region" description="Helical" evidence="6">
    <location>
        <begin position="245"/>
        <end position="264"/>
    </location>
</feature>
<dbReference type="Pfam" id="PF02518">
    <property type="entry name" value="HATPase_c"/>
    <property type="match status" value="1"/>
</dbReference>
<dbReference type="InterPro" id="IPR050482">
    <property type="entry name" value="Sensor_HK_TwoCompSys"/>
</dbReference>
<comment type="caution">
    <text evidence="8">The sequence shown here is derived from an EMBL/GenBank/DDBJ whole genome shotgun (WGS) entry which is preliminary data.</text>
</comment>
<feature type="transmembrane region" description="Helical" evidence="6">
    <location>
        <begin position="61"/>
        <end position="81"/>
    </location>
</feature>
<keyword evidence="6" id="KW-1133">Transmembrane helix</keyword>
<dbReference type="InterPro" id="IPR003594">
    <property type="entry name" value="HATPase_dom"/>
</dbReference>
<feature type="transmembrane region" description="Helical" evidence="6">
    <location>
        <begin position="179"/>
        <end position="196"/>
    </location>
</feature>
<organism evidence="8 9">
    <name type="scientific">Faecalicatena orotica</name>
    <dbReference type="NCBI Taxonomy" id="1544"/>
    <lineage>
        <taxon>Bacteria</taxon>
        <taxon>Bacillati</taxon>
        <taxon>Bacillota</taxon>
        <taxon>Clostridia</taxon>
        <taxon>Lachnospirales</taxon>
        <taxon>Lachnospiraceae</taxon>
        <taxon>Faecalicatena</taxon>
    </lineage>
</organism>
<feature type="transmembrane region" description="Helical" evidence="6">
    <location>
        <begin position="122"/>
        <end position="143"/>
    </location>
</feature>
<dbReference type="EMBL" id="QGDL01000007">
    <property type="protein sequence ID" value="PWJ28919.1"/>
    <property type="molecule type" value="Genomic_DNA"/>
</dbReference>
<feature type="domain" description="Histidine kinase/HSP90-like ATPase" evidence="7">
    <location>
        <begin position="418"/>
        <end position="509"/>
    </location>
</feature>
<dbReference type="PANTHER" id="PTHR24421:SF10">
    <property type="entry name" value="NITRATE_NITRITE SENSOR PROTEIN NARQ"/>
    <property type="match status" value="1"/>
</dbReference>
<gene>
    <name evidence="8" type="ORF">A8806_10767</name>
</gene>
<comment type="catalytic activity">
    <reaction evidence="1">
        <text>ATP + protein L-histidine = ADP + protein N-phospho-L-histidine.</text>
        <dbReference type="EC" id="2.7.13.3"/>
    </reaction>
</comment>
<dbReference type="InterPro" id="IPR036890">
    <property type="entry name" value="HATPase_C_sf"/>
</dbReference>
<feature type="transmembrane region" description="Helical" evidence="6">
    <location>
        <begin position="87"/>
        <end position="110"/>
    </location>
</feature>
<protein>
    <recommendedName>
        <fullName evidence="2">histidine kinase</fullName>
        <ecNumber evidence="2">2.7.13.3</ecNumber>
    </recommendedName>
</protein>
<sequence>MKNTIGRLLFWLNYILVILYMAHQVSRGQTIIEGSVAILISSLMLIDSTYISACNIRDNKVITLFCGLLALDSWYILLSFSESAAEGFIFIALSPLIWYVSIRFVLMFLFQGSGYKFQKAVHVVLLAACTGSLAGICISDRVYACFYGIQFLLSCLCFLFIVIYHWKRAAFVLKNEWKSLSFSAAVIMFLFLLYYFATLDVHGHISNFGIYLPGLLFLMSIHGIVLKENSGSPLSTIFSKKQLTLMIILFLLIPGLAVMLTGGSYGEWCIAVNILFSFTYICNIVLGYNLRKGESRLIKESQYGEALRQLKQEELLKAEFANFLHDDVLQDLLSVKNMMTKVHRPDVQDMIIETLDGLNNHIRSQMQDYHPVILKNLTAKENYQNLIEAVSQSFPGRNMQISFDCPENLFLVEPYNVFIYRMLKELLTNAFRHSDGSQVWVMLTLENGTIELSVSDDGNAGANALITADKAKHKGIASVKEQVNNMDGLMTISDNTPHGIRVHISIPMKGDVSYQYFIS</sequence>
<keyword evidence="9" id="KW-1185">Reference proteome</keyword>
<evidence type="ECO:0000259" key="7">
    <source>
        <dbReference type="Pfam" id="PF02518"/>
    </source>
</evidence>
<dbReference type="RefSeq" id="WP_109731464.1">
    <property type="nucleotide sequence ID" value="NZ_BAAACK010000011.1"/>
</dbReference>
<keyword evidence="6" id="KW-0472">Membrane</keyword>
<reference evidence="8 9" key="1">
    <citation type="submission" date="2018-05" db="EMBL/GenBank/DDBJ databases">
        <title>The Hungate 1000. A catalogue of reference genomes from the rumen microbiome.</title>
        <authorList>
            <person name="Kelly W."/>
        </authorList>
    </citation>
    <scope>NUCLEOTIDE SEQUENCE [LARGE SCALE GENOMIC DNA]</scope>
    <source>
        <strain evidence="8 9">NLAE-zl-C242</strain>
    </source>
</reference>
<dbReference type="AlphaFoldDB" id="A0A2Y9BF08"/>
<evidence type="ECO:0000256" key="1">
    <source>
        <dbReference type="ARBA" id="ARBA00000085"/>
    </source>
</evidence>
<dbReference type="OrthoDB" id="9768405at2"/>
<feature type="transmembrane region" description="Helical" evidence="6">
    <location>
        <begin position="208"/>
        <end position="225"/>
    </location>
</feature>
<keyword evidence="6" id="KW-0812">Transmembrane</keyword>
<evidence type="ECO:0000256" key="6">
    <source>
        <dbReference type="SAM" id="Phobius"/>
    </source>
</evidence>